<dbReference type="SMART" id="SM00288">
    <property type="entry name" value="VHS"/>
    <property type="match status" value="1"/>
</dbReference>
<keyword evidence="9" id="KW-0967">Endosome</keyword>
<feature type="compositionally biased region" description="Low complexity" evidence="13">
    <location>
        <begin position="551"/>
        <end position="563"/>
    </location>
</feature>
<evidence type="ECO:0000256" key="6">
    <source>
        <dbReference type="ARBA" id="ARBA00018978"/>
    </source>
</evidence>
<evidence type="ECO:0000256" key="9">
    <source>
        <dbReference type="ARBA" id="ARBA00022753"/>
    </source>
</evidence>
<feature type="compositionally biased region" description="Pro residues" evidence="13">
    <location>
        <begin position="564"/>
        <end position="585"/>
    </location>
</feature>
<keyword evidence="7 12" id="KW-0728">SH3 domain</keyword>
<evidence type="ECO:0000256" key="5">
    <source>
        <dbReference type="ARBA" id="ARBA00017923"/>
    </source>
</evidence>
<evidence type="ECO:0000256" key="4">
    <source>
        <dbReference type="ARBA" id="ARBA00011446"/>
    </source>
</evidence>
<dbReference type="InterPro" id="IPR050670">
    <property type="entry name" value="STAM"/>
</dbReference>
<comment type="function">
    <text evidence="1">Component of the ESCRT-0 complex which is the sorting receptor for ubiquitinated cargo proteins at the multivesicular body (MVB).</text>
</comment>
<protein>
    <recommendedName>
        <fullName evidence="5">Class E vacuolar protein-sorting machinery protein HSE1</fullName>
    </recommendedName>
    <alternativeName>
        <fullName evidence="6">Class E vacuolar protein-sorting machinery protein hse1</fullName>
    </alternativeName>
</protein>
<comment type="subunit">
    <text evidence="4">Component of the ESCRT-0 complex composed of HSE1 and VPS27.</text>
</comment>
<evidence type="ECO:0000256" key="2">
    <source>
        <dbReference type="ARBA" id="ARBA00004125"/>
    </source>
</evidence>
<feature type="compositionally biased region" description="Polar residues" evidence="13">
    <location>
        <begin position="473"/>
        <end position="489"/>
    </location>
</feature>
<dbReference type="GO" id="GO:0043328">
    <property type="term" value="P:protein transport to vacuole involved in ubiquitin-dependent protein catabolic process via the multivesicular body sorting pathway"/>
    <property type="evidence" value="ECO:0007669"/>
    <property type="project" value="TreeGrafter"/>
</dbReference>
<comment type="caution">
    <text evidence="16">The sequence shown here is derived from an EMBL/GenBank/DDBJ whole genome shotgun (WGS) entry which is preliminary data.</text>
</comment>
<dbReference type="InterPro" id="IPR036028">
    <property type="entry name" value="SH3-like_dom_sf"/>
</dbReference>
<feature type="compositionally biased region" description="Polar residues" evidence="13">
    <location>
        <begin position="417"/>
        <end position="426"/>
    </location>
</feature>
<dbReference type="SMART" id="SM00326">
    <property type="entry name" value="SH3"/>
    <property type="match status" value="1"/>
</dbReference>
<dbReference type="PRINTS" id="PR00452">
    <property type="entry name" value="SH3DOMAIN"/>
</dbReference>
<evidence type="ECO:0000256" key="12">
    <source>
        <dbReference type="PROSITE-ProRule" id="PRU00192"/>
    </source>
</evidence>
<dbReference type="GO" id="GO:0010008">
    <property type="term" value="C:endosome membrane"/>
    <property type="evidence" value="ECO:0007669"/>
    <property type="project" value="UniProtKB-SubCell"/>
</dbReference>
<evidence type="ECO:0000256" key="10">
    <source>
        <dbReference type="ARBA" id="ARBA00022927"/>
    </source>
</evidence>
<dbReference type="STRING" id="60175.A0A1V6YBY5"/>
<dbReference type="Pfam" id="PF00018">
    <property type="entry name" value="SH3_1"/>
    <property type="match status" value="1"/>
</dbReference>
<dbReference type="Pfam" id="PF00790">
    <property type="entry name" value="VHS"/>
    <property type="match status" value="1"/>
</dbReference>
<dbReference type="PRINTS" id="PR01887">
    <property type="entry name" value="SPECTRNALPHA"/>
</dbReference>
<dbReference type="Gene3D" id="1.25.40.90">
    <property type="match status" value="1"/>
</dbReference>
<evidence type="ECO:0000256" key="1">
    <source>
        <dbReference type="ARBA" id="ARBA00002654"/>
    </source>
</evidence>
<dbReference type="FunFam" id="2.30.30.40:FF:000072">
    <property type="entry name" value="Unconventional Myosin IB"/>
    <property type="match status" value="1"/>
</dbReference>
<proteinExistence type="inferred from homology"/>
<dbReference type="PANTHER" id="PTHR45929">
    <property type="entry name" value="JAK PATHWAY SIGNAL TRANSDUCTION ADAPTOR MOLECULE"/>
    <property type="match status" value="1"/>
</dbReference>
<dbReference type="Gene3D" id="1.20.5.1940">
    <property type="match status" value="1"/>
</dbReference>
<keyword evidence="11" id="KW-0472">Membrane</keyword>
<dbReference type="InterPro" id="IPR008942">
    <property type="entry name" value="ENTH_VHS"/>
</dbReference>
<dbReference type="Proteomes" id="UP000191691">
    <property type="component" value="Unassembled WGS sequence"/>
</dbReference>
<dbReference type="CDD" id="cd21386">
    <property type="entry name" value="GAT_Hse1"/>
    <property type="match status" value="1"/>
</dbReference>
<gene>
    <name evidence="16" type="ORF">PENNAL_c0025G01772</name>
</gene>
<dbReference type="EMBL" id="MOOB01000025">
    <property type="protein sequence ID" value="OQE84946.1"/>
    <property type="molecule type" value="Genomic_DNA"/>
</dbReference>
<sequence>MFRAQQNHFDDAVAKATDENLTSENWEYILDVCDKVGAEESGAKEAVAAMIKRLAHRNANVQLYTLELANSLSQNCGLKIHRELASRSFTDALLRLANDRNTHQQVKSKILERMEEWTEMFSSNPDFGIMEQAYMKLKTTNPNLQPPSKPGKREITDVDRQMEEEELQMALALSIKDKATPTAAAAAAPRAEAPSAAVASASAPTNQGEPAEAQALSGTSVATVSRVRALFDFQPSEPGELQFRKGDTIAVLESVYKDWWKGSLRGQTGIFPLNYVEKLPDPTVDELQREAQMEADVFGQIKSVEKLLTLLSTRNTDLNVQENEEITTLYQATLAIRPKLIELIGKYSQKKDEFTQLNEKFIKARRDYESLLEASLAHPAQPQYGGPSQPQYGYPSAAPAGYPSAPQADPRYFTPRPQDTTPTQANAYAPYPTSEQTMPYRPASHSPDPRHQVQAGAPQQPPHADPYQPVSHHPQSTYDSPQELGTSVYDSPVDHPAPGSAQRMPYPPTAQAPPAGHQQFQQQHHQQQQDYSPSVYSADDTPQIPPASTMPQIPHQFQQQQQQPPYPNSPSAHQPPPSHQPPPVPGAAQQPQYTPYSPPPPAASTGEYQAYQPPQGGAGSNPASFYRHTLHQAIHPTCAADICTALDAQNIPKLIKSGESIAKIKAECFSLFTIDRSRRRQNIDQFSVDNVNLDTLFYLHVNIERLIDSYCHWSLGNLSSHHEKPKPFQTTTIHPRANLSYTEQARLQRAFYRCEIYARFQRVLRLLSDKSAALNFSQIVLSFVSQFTLYEFEEIISIQQFLAQVTRSLCERVEDDFMASYSLAGSEGAGVRKEASENVVSTKDQDLGDLSFFTKSYRDTHHLGHVKLLISCGLSYIVRLSFMEPQALKHAMLESDMDSRENTVTDFFSQDGLDIGSCDEEQQNVVLQGKLVTIPRDEVDNCNLGWKWGTSFHDFVKPDSPAMFDLRNQGYVFWDQDRLQESGLVNEPNVVCVGANYFPPGHRGPFLRPSVEERLGGLWVDSEARKVKDE</sequence>
<feature type="domain" description="SH3" evidence="14">
    <location>
        <begin position="222"/>
        <end position="281"/>
    </location>
</feature>
<feature type="region of interest" description="Disordered" evidence="13">
    <location>
        <begin position="196"/>
        <end position="218"/>
    </location>
</feature>
<evidence type="ECO:0000256" key="13">
    <source>
        <dbReference type="SAM" id="MobiDB-lite"/>
    </source>
</evidence>
<evidence type="ECO:0000259" key="14">
    <source>
        <dbReference type="PROSITE" id="PS50002"/>
    </source>
</evidence>
<keyword evidence="8" id="KW-0813">Transport</keyword>
<feature type="region of interest" description="Disordered" evidence="13">
    <location>
        <begin position="379"/>
        <end position="624"/>
    </location>
</feature>
<comment type="similarity">
    <text evidence="3">Belongs to the STAM family.</text>
</comment>
<evidence type="ECO:0000313" key="16">
    <source>
        <dbReference type="EMBL" id="OQE84946.1"/>
    </source>
</evidence>
<dbReference type="Pfam" id="PF03127">
    <property type="entry name" value="GAT"/>
    <property type="match status" value="1"/>
</dbReference>
<dbReference type="SUPFAM" id="SSF50044">
    <property type="entry name" value="SH3-domain"/>
    <property type="match status" value="1"/>
</dbReference>
<dbReference type="SUPFAM" id="SSF48464">
    <property type="entry name" value="ENTH/VHS domain"/>
    <property type="match status" value="1"/>
</dbReference>
<keyword evidence="17" id="KW-1185">Reference proteome</keyword>
<comment type="subcellular location">
    <subcellularLocation>
        <location evidence="2">Endosome membrane</location>
        <topology evidence="2">Peripheral membrane protein</topology>
        <orientation evidence="2">Cytoplasmic side</orientation>
    </subcellularLocation>
</comment>
<dbReference type="CDD" id="cd11805">
    <property type="entry name" value="SH3_GRB2_like_C"/>
    <property type="match status" value="1"/>
</dbReference>
<organism evidence="16 17">
    <name type="scientific">Penicillium nalgiovense</name>
    <dbReference type="NCBI Taxonomy" id="60175"/>
    <lineage>
        <taxon>Eukaryota</taxon>
        <taxon>Fungi</taxon>
        <taxon>Dikarya</taxon>
        <taxon>Ascomycota</taxon>
        <taxon>Pezizomycotina</taxon>
        <taxon>Eurotiomycetes</taxon>
        <taxon>Eurotiomycetidae</taxon>
        <taxon>Eurotiales</taxon>
        <taxon>Aspergillaceae</taxon>
        <taxon>Penicillium</taxon>
    </lineage>
</organism>
<evidence type="ECO:0000256" key="3">
    <source>
        <dbReference type="ARBA" id="ARBA00009666"/>
    </source>
</evidence>
<dbReference type="InterPro" id="IPR004152">
    <property type="entry name" value="GAT_dom"/>
</dbReference>
<evidence type="ECO:0000313" key="17">
    <source>
        <dbReference type="Proteomes" id="UP000191691"/>
    </source>
</evidence>
<dbReference type="GO" id="GO:0035091">
    <property type="term" value="F:phosphatidylinositol binding"/>
    <property type="evidence" value="ECO:0007669"/>
    <property type="project" value="InterPro"/>
</dbReference>
<reference evidence="17" key="1">
    <citation type="journal article" date="2017" name="Nat. Microbiol.">
        <title>Global analysis of biosynthetic gene clusters reveals vast potential of secondary metabolite production in Penicillium species.</title>
        <authorList>
            <person name="Nielsen J.C."/>
            <person name="Grijseels S."/>
            <person name="Prigent S."/>
            <person name="Ji B."/>
            <person name="Dainat J."/>
            <person name="Nielsen K.F."/>
            <person name="Frisvad J.C."/>
            <person name="Workman M."/>
            <person name="Nielsen J."/>
        </authorList>
    </citation>
    <scope>NUCLEOTIDE SEQUENCE [LARGE SCALE GENOMIC DNA]</scope>
    <source>
        <strain evidence="17">IBT 13039</strain>
    </source>
</reference>
<dbReference type="PROSITE" id="PS50002">
    <property type="entry name" value="SH3"/>
    <property type="match status" value="1"/>
</dbReference>
<dbReference type="InterPro" id="IPR001452">
    <property type="entry name" value="SH3_domain"/>
</dbReference>
<feature type="compositionally biased region" description="Low complexity" evidence="13">
    <location>
        <begin position="381"/>
        <end position="408"/>
    </location>
</feature>
<dbReference type="GO" id="GO:0033565">
    <property type="term" value="C:ESCRT-0 complex"/>
    <property type="evidence" value="ECO:0007669"/>
    <property type="project" value="TreeGrafter"/>
</dbReference>
<evidence type="ECO:0000256" key="7">
    <source>
        <dbReference type="ARBA" id="ARBA00022443"/>
    </source>
</evidence>
<accession>A0A1V6YBY5</accession>
<dbReference type="PANTHER" id="PTHR45929:SF3">
    <property type="entry name" value="JAK PATHWAY SIGNAL TRANSDUCTION ADAPTOR MOLECULE"/>
    <property type="match status" value="1"/>
</dbReference>
<dbReference type="Gene3D" id="2.30.30.40">
    <property type="entry name" value="SH3 Domains"/>
    <property type="match status" value="1"/>
</dbReference>
<evidence type="ECO:0000256" key="8">
    <source>
        <dbReference type="ARBA" id="ARBA00022448"/>
    </source>
</evidence>
<feature type="compositionally biased region" description="Low complexity" evidence="13">
    <location>
        <begin position="586"/>
        <end position="595"/>
    </location>
</feature>
<keyword evidence="10" id="KW-0653">Protein transport</keyword>
<dbReference type="InterPro" id="IPR002014">
    <property type="entry name" value="VHS_dom"/>
</dbReference>
<dbReference type="GO" id="GO:0043130">
    <property type="term" value="F:ubiquitin binding"/>
    <property type="evidence" value="ECO:0007669"/>
    <property type="project" value="InterPro"/>
</dbReference>
<dbReference type="AlphaFoldDB" id="A0A1V6YBY5"/>
<dbReference type="CDD" id="cd16978">
    <property type="entry name" value="VHS_HSE1"/>
    <property type="match status" value="1"/>
</dbReference>
<feature type="compositionally biased region" description="Low complexity" evidence="13">
    <location>
        <begin position="517"/>
        <end position="529"/>
    </location>
</feature>
<name>A0A1V6YBY5_PENNA</name>
<evidence type="ECO:0000259" key="15">
    <source>
        <dbReference type="PROSITE" id="PS50179"/>
    </source>
</evidence>
<dbReference type="PROSITE" id="PS50179">
    <property type="entry name" value="VHS"/>
    <property type="match status" value="1"/>
</dbReference>
<evidence type="ECO:0000256" key="11">
    <source>
        <dbReference type="ARBA" id="ARBA00023136"/>
    </source>
</evidence>
<feature type="domain" description="VHS" evidence="15">
    <location>
        <begin position="16"/>
        <end position="145"/>
    </location>
</feature>
<feature type="compositionally biased region" description="Low complexity" evidence="13">
    <location>
        <begin position="196"/>
        <end position="205"/>
    </location>
</feature>